<dbReference type="GO" id="GO:0046274">
    <property type="term" value="P:lignin catabolic process"/>
    <property type="evidence" value="ECO:0007669"/>
    <property type="project" value="UniProtKB-KW"/>
</dbReference>
<dbReference type="InterPro" id="IPR011707">
    <property type="entry name" value="Cu-oxidase-like_N"/>
</dbReference>
<dbReference type="InterPro" id="IPR033138">
    <property type="entry name" value="Cu_oxidase_CS"/>
</dbReference>
<feature type="domain" description="Plastocyanin-like" evidence="16">
    <location>
        <begin position="368"/>
        <end position="491"/>
    </location>
</feature>
<dbReference type="PROSITE" id="PS00079">
    <property type="entry name" value="MULTICOPPER_OXIDASE1"/>
    <property type="match status" value="2"/>
</dbReference>
<feature type="domain" description="Plastocyanin-like" evidence="15">
    <location>
        <begin position="161"/>
        <end position="305"/>
    </location>
</feature>
<keyword evidence="19" id="KW-1185">Reference proteome</keyword>
<dbReference type="Pfam" id="PF00394">
    <property type="entry name" value="Cu-oxidase"/>
    <property type="match status" value="1"/>
</dbReference>
<evidence type="ECO:0000256" key="2">
    <source>
        <dbReference type="ARBA" id="ARBA00001935"/>
    </source>
</evidence>
<keyword evidence="7" id="KW-0479">Metal-binding</keyword>
<keyword evidence="13" id="KW-0439">Lignin degradation</keyword>
<dbReference type="InterPro" id="IPR008972">
    <property type="entry name" value="Cupredoxin"/>
</dbReference>
<dbReference type="OrthoDB" id="2121828at2759"/>
<protein>
    <recommendedName>
        <fullName evidence="5">laccase</fullName>
        <ecNumber evidence="5">1.10.3.2</ecNumber>
    </recommendedName>
</protein>
<dbReference type="Gene3D" id="2.60.40.420">
    <property type="entry name" value="Cupredoxins - blue copper proteins"/>
    <property type="match status" value="3"/>
</dbReference>
<dbReference type="GO" id="GO:0005576">
    <property type="term" value="C:extracellular region"/>
    <property type="evidence" value="ECO:0007669"/>
    <property type="project" value="UniProtKB-SubCell"/>
</dbReference>
<evidence type="ECO:0000256" key="5">
    <source>
        <dbReference type="ARBA" id="ARBA00012297"/>
    </source>
</evidence>
<organism evidence="18 19">
    <name type="scientific">Collybia nuda</name>
    <dbReference type="NCBI Taxonomy" id="64659"/>
    <lineage>
        <taxon>Eukaryota</taxon>
        <taxon>Fungi</taxon>
        <taxon>Dikarya</taxon>
        <taxon>Basidiomycota</taxon>
        <taxon>Agaricomycotina</taxon>
        <taxon>Agaricomycetes</taxon>
        <taxon>Agaricomycetidae</taxon>
        <taxon>Agaricales</taxon>
        <taxon>Tricholomatineae</taxon>
        <taxon>Clitocybaceae</taxon>
        <taxon>Collybia</taxon>
    </lineage>
</organism>
<dbReference type="GO" id="GO:0005507">
    <property type="term" value="F:copper ion binding"/>
    <property type="evidence" value="ECO:0007669"/>
    <property type="project" value="InterPro"/>
</dbReference>
<dbReference type="CDD" id="cd13903">
    <property type="entry name" value="CuRO_3_Tv-LCC_like"/>
    <property type="match status" value="1"/>
</dbReference>
<keyword evidence="10" id="KW-0186">Copper</keyword>
<dbReference type="InterPro" id="IPR001117">
    <property type="entry name" value="Cu-oxidase_2nd"/>
</dbReference>
<evidence type="ECO:0000313" key="19">
    <source>
        <dbReference type="Proteomes" id="UP000807353"/>
    </source>
</evidence>
<evidence type="ECO:0000256" key="11">
    <source>
        <dbReference type="ARBA" id="ARBA00023157"/>
    </source>
</evidence>
<feature type="signal peptide" evidence="14">
    <location>
        <begin position="1"/>
        <end position="17"/>
    </location>
</feature>
<comment type="catalytic activity">
    <reaction evidence="1">
        <text>4 hydroquinone + O2 = 4 benzosemiquinone + 2 H2O</text>
        <dbReference type="Rhea" id="RHEA:11276"/>
        <dbReference type="ChEBI" id="CHEBI:15377"/>
        <dbReference type="ChEBI" id="CHEBI:15379"/>
        <dbReference type="ChEBI" id="CHEBI:17594"/>
        <dbReference type="ChEBI" id="CHEBI:17977"/>
        <dbReference type="EC" id="1.10.3.2"/>
    </reaction>
</comment>
<dbReference type="InterPro" id="IPR002355">
    <property type="entry name" value="Cu_oxidase_Cu_BS"/>
</dbReference>
<reference evidence="18" key="1">
    <citation type="submission" date="2020-11" db="EMBL/GenBank/DDBJ databases">
        <authorList>
            <consortium name="DOE Joint Genome Institute"/>
            <person name="Ahrendt S."/>
            <person name="Riley R."/>
            <person name="Andreopoulos W."/>
            <person name="Labutti K."/>
            <person name="Pangilinan J."/>
            <person name="Ruiz-Duenas F.J."/>
            <person name="Barrasa J.M."/>
            <person name="Sanchez-Garcia M."/>
            <person name="Camarero S."/>
            <person name="Miyauchi S."/>
            <person name="Serrano A."/>
            <person name="Linde D."/>
            <person name="Babiker R."/>
            <person name="Drula E."/>
            <person name="Ayuso-Fernandez I."/>
            <person name="Pacheco R."/>
            <person name="Padilla G."/>
            <person name="Ferreira P."/>
            <person name="Barriuso J."/>
            <person name="Kellner H."/>
            <person name="Castanera R."/>
            <person name="Alfaro M."/>
            <person name="Ramirez L."/>
            <person name="Pisabarro A.G."/>
            <person name="Kuo A."/>
            <person name="Tritt A."/>
            <person name="Lipzen A."/>
            <person name="He G."/>
            <person name="Yan M."/>
            <person name="Ng V."/>
            <person name="Cullen D."/>
            <person name="Martin F."/>
            <person name="Rosso M.-N."/>
            <person name="Henrissat B."/>
            <person name="Hibbett D."/>
            <person name="Martinez A.T."/>
            <person name="Grigoriev I.V."/>
        </authorList>
    </citation>
    <scope>NUCLEOTIDE SEQUENCE</scope>
    <source>
        <strain evidence="18">CBS 247.69</strain>
    </source>
</reference>
<keyword evidence="6" id="KW-0964">Secreted</keyword>
<dbReference type="InterPro" id="IPR045087">
    <property type="entry name" value="Cu-oxidase_fam"/>
</dbReference>
<evidence type="ECO:0000256" key="4">
    <source>
        <dbReference type="ARBA" id="ARBA00010609"/>
    </source>
</evidence>
<dbReference type="CDD" id="cd13856">
    <property type="entry name" value="CuRO_1_Tv-LCC_like"/>
    <property type="match status" value="1"/>
</dbReference>
<feature type="chain" id="PRO_5040253774" description="laccase" evidence="14">
    <location>
        <begin position="18"/>
        <end position="520"/>
    </location>
</feature>
<dbReference type="InterPro" id="IPR011706">
    <property type="entry name" value="Cu-oxidase_C"/>
</dbReference>
<dbReference type="SUPFAM" id="SSF49503">
    <property type="entry name" value="Cupredoxins"/>
    <property type="match status" value="3"/>
</dbReference>
<evidence type="ECO:0000256" key="6">
    <source>
        <dbReference type="ARBA" id="ARBA00022525"/>
    </source>
</evidence>
<keyword evidence="12" id="KW-0325">Glycoprotein</keyword>
<dbReference type="Pfam" id="PF07731">
    <property type="entry name" value="Cu-oxidase_2"/>
    <property type="match status" value="1"/>
</dbReference>
<dbReference type="EC" id="1.10.3.2" evidence="5"/>
<proteinExistence type="inferred from homology"/>
<accession>A0A9P5Y2L4</accession>
<evidence type="ECO:0000256" key="14">
    <source>
        <dbReference type="SAM" id="SignalP"/>
    </source>
</evidence>
<dbReference type="Pfam" id="PF07732">
    <property type="entry name" value="Cu-oxidase_3"/>
    <property type="match status" value="1"/>
</dbReference>
<name>A0A9P5Y2L4_9AGAR</name>
<evidence type="ECO:0000256" key="13">
    <source>
        <dbReference type="ARBA" id="ARBA00023185"/>
    </source>
</evidence>
<dbReference type="GO" id="GO:0052716">
    <property type="term" value="F:hydroquinone:oxygen oxidoreductase activity"/>
    <property type="evidence" value="ECO:0007669"/>
    <property type="project" value="UniProtKB-EC"/>
</dbReference>
<dbReference type="PANTHER" id="PTHR11709">
    <property type="entry name" value="MULTI-COPPER OXIDASE"/>
    <property type="match status" value="1"/>
</dbReference>
<dbReference type="PROSITE" id="PS00080">
    <property type="entry name" value="MULTICOPPER_OXIDASE2"/>
    <property type="match status" value="1"/>
</dbReference>
<comment type="subcellular location">
    <subcellularLocation>
        <location evidence="3">Secreted</location>
    </subcellularLocation>
</comment>
<comment type="cofactor">
    <cofactor evidence="2">
        <name>Cu cation</name>
        <dbReference type="ChEBI" id="CHEBI:23378"/>
    </cofactor>
</comment>
<evidence type="ECO:0000256" key="1">
    <source>
        <dbReference type="ARBA" id="ARBA00000349"/>
    </source>
</evidence>
<feature type="domain" description="Plastocyanin-like" evidence="17">
    <location>
        <begin position="35"/>
        <end position="148"/>
    </location>
</feature>
<comment type="caution">
    <text evidence="18">The sequence shown here is derived from an EMBL/GenBank/DDBJ whole genome shotgun (WGS) entry which is preliminary data.</text>
</comment>
<dbReference type="FunFam" id="2.60.40.420:FF:000045">
    <property type="entry name" value="Laccase 2"/>
    <property type="match status" value="1"/>
</dbReference>
<evidence type="ECO:0000256" key="3">
    <source>
        <dbReference type="ARBA" id="ARBA00004613"/>
    </source>
</evidence>
<sequence length="520" mass="56409">MLGAFVLGISLLGVTRAVSIGPVTDLTIANALIRPDGFLRFATLADGTLPGPIIQGNKGDRFQVNVINQLTDDTMFLSTSIHWHGIHQAGSNWADGSSFVTQCPIASNDSFLYDFSVAQQAGTFWYHSHLSTQYCDGLRGPFIVYDPNDPHASLYDVDDDSTVITLEDWYHVSAKEVGDAAPPVSQATLINGIGRFPDGPAMPLAVVNVKPATRYRLRIIGMSCDPNFTFSIDQHELLVIEVDGENTVPLLVDSIQVFAGQRYSAVLTTSQPVGNYWIRANPNAPRGIPGFDGGRNSAILRYAGAPEVEPKTELQPSLKPLNELSLHPLEDPSAPGVPSPGAADINLNIKHAFDFDAHHYTMNGQIFTPPNVPVLLQILSGASSAQDLLPAGTLYELPANKVIELSLPGSGVEIGGPHPFHLHGHTFSVVRSAESDIYNYVNPVRRDTVNTGLAGDNVTIRFVTDNAGPWFLHCHIDWHLEAGMAVVFAENIPDTPRNNPVPEAWKDLCPRYDALPANQH</sequence>
<evidence type="ECO:0000259" key="17">
    <source>
        <dbReference type="Pfam" id="PF07732"/>
    </source>
</evidence>
<evidence type="ECO:0000256" key="7">
    <source>
        <dbReference type="ARBA" id="ARBA00022723"/>
    </source>
</evidence>
<evidence type="ECO:0000256" key="9">
    <source>
        <dbReference type="ARBA" id="ARBA00023002"/>
    </source>
</evidence>
<dbReference type="EMBL" id="MU150288">
    <property type="protein sequence ID" value="KAF9461144.1"/>
    <property type="molecule type" value="Genomic_DNA"/>
</dbReference>
<keyword evidence="14" id="KW-0732">Signal</keyword>
<keyword evidence="8" id="KW-0677">Repeat</keyword>
<evidence type="ECO:0000259" key="16">
    <source>
        <dbReference type="Pfam" id="PF07731"/>
    </source>
</evidence>
<keyword evidence="9" id="KW-0560">Oxidoreductase</keyword>
<dbReference type="AlphaFoldDB" id="A0A9P5Y2L4"/>
<dbReference type="FunFam" id="2.60.40.420:FF:000112">
    <property type="entry name" value="Laccase B"/>
    <property type="match status" value="1"/>
</dbReference>
<evidence type="ECO:0000313" key="18">
    <source>
        <dbReference type="EMBL" id="KAF9461144.1"/>
    </source>
</evidence>
<keyword evidence="11" id="KW-1015">Disulfide bond</keyword>
<dbReference type="Proteomes" id="UP000807353">
    <property type="component" value="Unassembled WGS sequence"/>
</dbReference>
<evidence type="ECO:0000256" key="10">
    <source>
        <dbReference type="ARBA" id="ARBA00023008"/>
    </source>
</evidence>
<evidence type="ECO:0000259" key="15">
    <source>
        <dbReference type="Pfam" id="PF00394"/>
    </source>
</evidence>
<evidence type="ECO:0000256" key="12">
    <source>
        <dbReference type="ARBA" id="ARBA00023180"/>
    </source>
</evidence>
<comment type="similarity">
    <text evidence="4">Belongs to the multicopper oxidase family.</text>
</comment>
<gene>
    <name evidence="18" type="ORF">BDZ94DRAFT_1290859</name>
</gene>
<evidence type="ECO:0000256" key="8">
    <source>
        <dbReference type="ARBA" id="ARBA00022737"/>
    </source>
</evidence>
<dbReference type="PANTHER" id="PTHR11709:SF511">
    <property type="entry name" value="LACCASE"/>
    <property type="match status" value="1"/>
</dbReference>